<dbReference type="AlphaFoldDB" id="A0A5J4WFC1"/>
<organism evidence="8 9">
    <name type="scientific">Streblomastix strix</name>
    <dbReference type="NCBI Taxonomy" id="222440"/>
    <lineage>
        <taxon>Eukaryota</taxon>
        <taxon>Metamonada</taxon>
        <taxon>Preaxostyla</taxon>
        <taxon>Oxymonadida</taxon>
        <taxon>Streblomastigidae</taxon>
        <taxon>Streblomastix</taxon>
    </lineage>
</organism>
<feature type="non-terminal residue" evidence="8">
    <location>
        <position position="595"/>
    </location>
</feature>
<evidence type="ECO:0000256" key="3">
    <source>
        <dbReference type="ARBA" id="ARBA00029814"/>
    </source>
</evidence>
<dbReference type="CDD" id="cd01994">
    <property type="entry name" value="AANH_PF0828-like"/>
    <property type="match status" value="1"/>
</dbReference>
<evidence type="ECO:0000256" key="2">
    <source>
        <dbReference type="ARBA" id="ARBA00018426"/>
    </source>
</evidence>
<feature type="compositionally biased region" description="Acidic residues" evidence="6">
    <location>
        <begin position="553"/>
        <end position="569"/>
    </location>
</feature>
<reference evidence="8 9" key="1">
    <citation type="submission" date="2019-03" db="EMBL/GenBank/DDBJ databases">
        <title>Single cell metagenomics reveals metabolic interactions within the superorganism composed of flagellate Streblomastix strix and complex community of Bacteroidetes bacteria on its surface.</title>
        <authorList>
            <person name="Treitli S.C."/>
            <person name="Kolisko M."/>
            <person name="Husnik F."/>
            <person name="Keeling P."/>
            <person name="Hampl V."/>
        </authorList>
    </citation>
    <scope>NUCLEOTIDE SEQUENCE [LARGE SCALE GENOMIC DNA]</scope>
    <source>
        <strain evidence="8">ST1C</strain>
    </source>
</reference>
<feature type="domain" description="Diphthamide synthase" evidence="7">
    <location>
        <begin position="1"/>
        <end position="215"/>
    </location>
</feature>
<evidence type="ECO:0000256" key="5">
    <source>
        <dbReference type="ARBA" id="ARBA00048108"/>
    </source>
</evidence>
<protein>
    <recommendedName>
        <fullName evidence="2">Diphthine--ammonia ligase</fullName>
        <ecNumber evidence="1">6.3.1.14</ecNumber>
    </recommendedName>
    <alternativeName>
        <fullName evidence="3">Diphthamide synthase</fullName>
    </alternativeName>
    <alternativeName>
        <fullName evidence="4">Diphthamide synthetase</fullName>
    </alternativeName>
</protein>
<comment type="caution">
    <text evidence="8">The sequence shown here is derived from an EMBL/GenBank/DDBJ whole genome shotgun (WGS) entry which is preliminary data.</text>
</comment>
<name>A0A5J4WFC1_9EUKA</name>
<feature type="region of interest" description="Disordered" evidence="6">
    <location>
        <begin position="548"/>
        <end position="577"/>
    </location>
</feature>
<evidence type="ECO:0000259" key="7">
    <source>
        <dbReference type="Pfam" id="PF01902"/>
    </source>
</evidence>
<comment type="catalytic activity">
    <reaction evidence="5">
        <text>diphthine-[translation elongation factor 2] + NH4(+) + ATP = diphthamide-[translation elongation factor 2] + AMP + diphosphate + H(+)</text>
        <dbReference type="Rhea" id="RHEA:19753"/>
        <dbReference type="Rhea" id="RHEA-COMP:10172"/>
        <dbReference type="Rhea" id="RHEA-COMP:10174"/>
        <dbReference type="ChEBI" id="CHEBI:15378"/>
        <dbReference type="ChEBI" id="CHEBI:16692"/>
        <dbReference type="ChEBI" id="CHEBI:28938"/>
        <dbReference type="ChEBI" id="CHEBI:30616"/>
        <dbReference type="ChEBI" id="CHEBI:33019"/>
        <dbReference type="ChEBI" id="CHEBI:82696"/>
        <dbReference type="ChEBI" id="CHEBI:456215"/>
        <dbReference type="EC" id="6.3.1.14"/>
    </reaction>
</comment>
<dbReference type="PANTHER" id="PTHR12196">
    <property type="entry name" value="DOMAIN OF UNKNOWN FUNCTION 71 DUF71 -CONTAINING PROTEIN"/>
    <property type="match status" value="1"/>
</dbReference>
<dbReference type="Pfam" id="PF01902">
    <property type="entry name" value="Diphthami_syn_2"/>
    <property type="match status" value="1"/>
</dbReference>
<keyword evidence="8" id="KW-0436">Ligase</keyword>
<dbReference type="GO" id="GO:0017178">
    <property type="term" value="F:diphthine-ammonia ligase activity"/>
    <property type="evidence" value="ECO:0007669"/>
    <property type="project" value="UniProtKB-EC"/>
</dbReference>
<dbReference type="PANTHER" id="PTHR12196:SF2">
    <property type="entry name" value="DIPHTHINE--AMMONIA LIGASE"/>
    <property type="match status" value="1"/>
</dbReference>
<evidence type="ECO:0000313" key="8">
    <source>
        <dbReference type="EMBL" id="KAA6393416.1"/>
    </source>
</evidence>
<evidence type="ECO:0000256" key="1">
    <source>
        <dbReference type="ARBA" id="ARBA00012089"/>
    </source>
</evidence>
<dbReference type="NCBIfam" id="TIGR00290">
    <property type="entry name" value="MJ0570_dom"/>
    <property type="match status" value="1"/>
</dbReference>
<dbReference type="InterPro" id="IPR014729">
    <property type="entry name" value="Rossmann-like_a/b/a_fold"/>
</dbReference>
<dbReference type="Gene3D" id="3.40.50.620">
    <property type="entry name" value="HUPs"/>
    <property type="match status" value="1"/>
</dbReference>
<dbReference type="Proteomes" id="UP000324800">
    <property type="component" value="Unassembled WGS sequence"/>
</dbReference>
<dbReference type="EMBL" id="SNRW01002237">
    <property type="protein sequence ID" value="KAA6393416.1"/>
    <property type="molecule type" value="Genomic_DNA"/>
</dbReference>
<evidence type="ECO:0000313" key="9">
    <source>
        <dbReference type="Proteomes" id="UP000324800"/>
    </source>
</evidence>
<dbReference type="FunFam" id="3.40.50.620:FF:000145">
    <property type="entry name" value="ATP-binding domain containing protein"/>
    <property type="match status" value="1"/>
</dbReference>
<dbReference type="EC" id="6.3.1.14" evidence="1"/>
<gene>
    <name evidence="8" type="ORF">EZS28_011052</name>
</gene>
<dbReference type="OrthoDB" id="686384at2759"/>
<accession>A0A5J4WFC1</accession>
<proteinExistence type="predicted"/>
<evidence type="ECO:0000256" key="6">
    <source>
        <dbReference type="SAM" id="MobiDB-lite"/>
    </source>
</evidence>
<evidence type="ECO:0000256" key="4">
    <source>
        <dbReference type="ARBA" id="ARBA00031552"/>
    </source>
</evidence>
<dbReference type="InterPro" id="IPR002761">
    <property type="entry name" value="Diphthami_syn_dom"/>
</dbReference>
<dbReference type="Gene3D" id="3.90.1490.10">
    <property type="entry name" value="putative n-type atp pyrophosphatase, domain 2"/>
    <property type="match status" value="1"/>
</dbReference>
<dbReference type="SUPFAM" id="SSF52402">
    <property type="entry name" value="Adenine nucleotide alpha hydrolases-like"/>
    <property type="match status" value="1"/>
</dbReference>
<sequence>MSVCGLLSGGKDSIFNLLQCQNIGLKIEVLATLYPPSGVQELDSYMYQSVGSAGVISQARCMNLPLLRREIRGKQLSLDMGYQKVDDDEVEDLFLLLADVKNLYPSVKYISTGAIASDYQRIRVENVCKRLGLQNISFLWHIPQPILLKWMCFSGMKAHLIKVAASGLKPSKFLGRTLNEVFSQLMDQEKIYKLNVCGEGGEFESLVAYCPGLFTEGKLNINVPQREREKEDENEKGQQNEFKVKRVINGDERFGDPVAWLEFNCPPPIVSLNEDELKAISKFTLNSSEQIPIPLSTTNIFKRLLDIFLISQQDILRVGEIIQFNFIIDSQLIKDIDSYHLFQLEMDQSITQFFLEIQTKNLYNINHNPTTRLSFFQSNNYSEQINNAFLEVYIVCVESLSLGFKPIPQFTSQCIGSGPLLELSDLHIPREKEEYNTSIINSQIAPHQISYALFLRQLIQGAFIKTKYSSNQPQSVLSQLVSDKLRDIIGIVDGSLGGSFFNDCLGIIVHVCQLNYAAKELSLIKALTRKIVKNPDFFETLIPVQVKEKEKEDDGDESNDSDDGDDENELNTILSIEPSDSIKINQVIPPLQVHA</sequence>
<dbReference type="GO" id="GO:0017183">
    <property type="term" value="P:protein histidyl modification to diphthamide"/>
    <property type="evidence" value="ECO:0007669"/>
    <property type="project" value="TreeGrafter"/>
</dbReference>
<dbReference type="InterPro" id="IPR030662">
    <property type="entry name" value="DPH6/MJ0570"/>
</dbReference>